<feature type="region of interest" description="Disordered" evidence="1">
    <location>
        <begin position="86"/>
        <end position="113"/>
    </location>
</feature>
<dbReference type="EMBL" id="JAPCWZ010000007">
    <property type="protein sequence ID" value="KAK8855211.1"/>
    <property type="molecule type" value="Genomic_DNA"/>
</dbReference>
<dbReference type="Proteomes" id="UP001390339">
    <property type="component" value="Unassembled WGS sequence"/>
</dbReference>
<feature type="region of interest" description="Disordered" evidence="1">
    <location>
        <begin position="42"/>
        <end position="63"/>
    </location>
</feature>
<name>A0ABR2HZB7_9PEZI</name>
<keyword evidence="3" id="KW-1185">Reference proteome</keyword>
<evidence type="ECO:0000313" key="3">
    <source>
        <dbReference type="Proteomes" id="UP001390339"/>
    </source>
</evidence>
<sequence length="113" mass="11725">MNGPEQKNEPHEAEREVAPAMGFVIWEGTAPSAGRQMLRRLKDTRWPGEQDGAARPNSGGGMPRVVVAPIGGSGQEVAATSSLGVGRPQSILSPLASRAPYSGIKSGPPAGWP</sequence>
<protein>
    <submittedName>
        <fullName evidence="2">Uncharacterized protein</fullName>
    </submittedName>
</protein>
<evidence type="ECO:0000256" key="1">
    <source>
        <dbReference type="SAM" id="MobiDB-lite"/>
    </source>
</evidence>
<reference evidence="2 3" key="1">
    <citation type="journal article" date="2024" name="IMA Fungus">
        <title>Apiospora arundinis, a panoply of carbohydrate-active enzymes and secondary metabolites.</title>
        <authorList>
            <person name="Sorensen T."/>
            <person name="Petersen C."/>
            <person name="Muurmann A.T."/>
            <person name="Christiansen J.V."/>
            <person name="Brundto M.L."/>
            <person name="Overgaard C.K."/>
            <person name="Boysen A.T."/>
            <person name="Wollenberg R.D."/>
            <person name="Larsen T.O."/>
            <person name="Sorensen J.L."/>
            <person name="Nielsen K.L."/>
            <person name="Sondergaard T.E."/>
        </authorList>
    </citation>
    <scope>NUCLEOTIDE SEQUENCE [LARGE SCALE GENOMIC DNA]</scope>
    <source>
        <strain evidence="2 3">AAU 773</strain>
    </source>
</reference>
<proteinExistence type="predicted"/>
<organism evidence="2 3">
    <name type="scientific">Apiospora arundinis</name>
    <dbReference type="NCBI Taxonomy" id="335852"/>
    <lineage>
        <taxon>Eukaryota</taxon>
        <taxon>Fungi</taxon>
        <taxon>Dikarya</taxon>
        <taxon>Ascomycota</taxon>
        <taxon>Pezizomycotina</taxon>
        <taxon>Sordariomycetes</taxon>
        <taxon>Xylariomycetidae</taxon>
        <taxon>Amphisphaeriales</taxon>
        <taxon>Apiosporaceae</taxon>
        <taxon>Apiospora</taxon>
    </lineage>
</organism>
<accession>A0ABR2HZB7</accession>
<comment type="caution">
    <text evidence="2">The sequence shown here is derived from an EMBL/GenBank/DDBJ whole genome shotgun (WGS) entry which is preliminary data.</text>
</comment>
<gene>
    <name evidence="2" type="ORF">PGQ11_011123</name>
</gene>
<evidence type="ECO:0000313" key="2">
    <source>
        <dbReference type="EMBL" id="KAK8855211.1"/>
    </source>
</evidence>